<feature type="region of interest" description="Disordered" evidence="1">
    <location>
        <begin position="191"/>
        <end position="214"/>
    </location>
</feature>
<feature type="compositionally biased region" description="Basic and acidic residues" evidence="1">
    <location>
        <begin position="293"/>
        <end position="303"/>
    </location>
</feature>
<dbReference type="OrthoDB" id="5215637at2759"/>
<organism evidence="3 4">
    <name type="scientific">Viridothelium virens</name>
    <name type="common">Speckled blister lichen</name>
    <name type="synonym">Trypethelium virens</name>
    <dbReference type="NCBI Taxonomy" id="1048519"/>
    <lineage>
        <taxon>Eukaryota</taxon>
        <taxon>Fungi</taxon>
        <taxon>Dikarya</taxon>
        <taxon>Ascomycota</taxon>
        <taxon>Pezizomycotina</taxon>
        <taxon>Dothideomycetes</taxon>
        <taxon>Dothideomycetes incertae sedis</taxon>
        <taxon>Trypetheliales</taxon>
        <taxon>Trypetheliaceae</taxon>
        <taxon>Viridothelium</taxon>
    </lineage>
</organism>
<dbReference type="Proteomes" id="UP000800092">
    <property type="component" value="Unassembled WGS sequence"/>
</dbReference>
<proteinExistence type="predicted"/>
<protein>
    <submittedName>
        <fullName evidence="3">Uncharacterized protein</fullName>
    </submittedName>
</protein>
<accession>A0A6A6HBG8</accession>
<evidence type="ECO:0000313" key="4">
    <source>
        <dbReference type="Proteomes" id="UP000800092"/>
    </source>
</evidence>
<sequence length="311" mass="34232">MFNMFLTESRKLWLIWTVLQLVAVCISESPTCYHLDGTPFPNDGTPLPGGNLNKWVPCNPDHNISHCCNGVDLCLDNGLCMDFGPAGGVGDRLFTLQGCTDPNWGPPCPQYFAEDPNKVPGADGRVLLWACSYDSGGEYCVGTPKLYGAVGTWDASCCADASRRIKTIPWFRSIHLAMDPSQRIEVWQGNNAGSEDRSSDGQGNDGKASQSSNGTSAGVGVVIGVLGALFAFCQWQFPKWRILRLLRFVFKKIRQRKFSRAQAANDLEEGIHRVSTRSMGRGYDVESQTSYERSYRDSPRESLDIGLASRA</sequence>
<gene>
    <name evidence="3" type="ORF">EV356DRAFT_135913</name>
</gene>
<name>A0A6A6HBG8_VIRVR</name>
<reference evidence="3" key="1">
    <citation type="journal article" date="2020" name="Stud. Mycol.">
        <title>101 Dothideomycetes genomes: a test case for predicting lifestyles and emergence of pathogens.</title>
        <authorList>
            <person name="Haridas S."/>
            <person name="Albert R."/>
            <person name="Binder M."/>
            <person name="Bloem J."/>
            <person name="Labutti K."/>
            <person name="Salamov A."/>
            <person name="Andreopoulos B."/>
            <person name="Baker S."/>
            <person name="Barry K."/>
            <person name="Bills G."/>
            <person name="Bluhm B."/>
            <person name="Cannon C."/>
            <person name="Castanera R."/>
            <person name="Culley D."/>
            <person name="Daum C."/>
            <person name="Ezra D."/>
            <person name="Gonzalez J."/>
            <person name="Henrissat B."/>
            <person name="Kuo A."/>
            <person name="Liang C."/>
            <person name="Lipzen A."/>
            <person name="Lutzoni F."/>
            <person name="Magnuson J."/>
            <person name="Mondo S."/>
            <person name="Nolan M."/>
            <person name="Ohm R."/>
            <person name="Pangilinan J."/>
            <person name="Park H.-J."/>
            <person name="Ramirez L."/>
            <person name="Alfaro M."/>
            <person name="Sun H."/>
            <person name="Tritt A."/>
            <person name="Yoshinaga Y."/>
            <person name="Zwiers L.-H."/>
            <person name="Turgeon B."/>
            <person name="Goodwin S."/>
            <person name="Spatafora J."/>
            <person name="Crous P."/>
            <person name="Grigoriev I."/>
        </authorList>
    </citation>
    <scope>NUCLEOTIDE SEQUENCE</scope>
    <source>
        <strain evidence="3">Tuck. ex Michener</strain>
    </source>
</reference>
<feature type="region of interest" description="Disordered" evidence="1">
    <location>
        <begin position="279"/>
        <end position="311"/>
    </location>
</feature>
<keyword evidence="2" id="KW-0732">Signal</keyword>
<dbReference type="EMBL" id="ML991795">
    <property type="protein sequence ID" value="KAF2234823.1"/>
    <property type="molecule type" value="Genomic_DNA"/>
</dbReference>
<keyword evidence="4" id="KW-1185">Reference proteome</keyword>
<evidence type="ECO:0000256" key="1">
    <source>
        <dbReference type="SAM" id="MobiDB-lite"/>
    </source>
</evidence>
<evidence type="ECO:0000313" key="3">
    <source>
        <dbReference type="EMBL" id="KAF2234823.1"/>
    </source>
</evidence>
<feature type="signal peptide" evidence="2">
    <location>
        <begin position="1"/>
        <end position="27"/>
    </location>
</feature>
<evidence type="ECO:0000256" key="2">
    <source>
        <dbReference type="SAM" id="SignalP"/>
    </source>
</evidence>
<dbReference type="AlphaFoldDB" id="A0A6A6HBG8"/>
<feature type="chain" id="PRO_5025344005" evidence="2">
    <location>
        <begin position="28"/>
        <end position="311"/>
    </location>
</feature>